<dbReference type="KEGG" id="blac:94344291"/>
<proteinExistence type="predicted"/>
<sequence>MSEAHEEVKAYYDTNRKLQEFAWDKRKSSKKSPRLIQNCNVKRSKIHPVFHTSLLKPYRKDDNRRQQANKVLLADGKQKDNLSKPSSATVVAVAKNNTRSIDSVSKEKNATWESELQFFSRFPN</sequence>
<dbReference type="RefSeq" id="XP_067822321.1">
    <property type="nucleotide sequence ID" value="XM_067958620.1"/>
</dbReference>
<dbReference type="AlphaFoldDB" id="A0A976NZ27"/>
<dbReference type="Proteomes" id="UP000294530">
    <property type="component" value="Unassembled WGS sequence"/>
</dbReference>
<organism evidence="1 2">
    <name type="scientific">Bremia lactucae</name>
    <name type="common">Lettuce downy mildew</name>
    <dbReference type="NCBI Taxonomy" id="4779"/>
    <lineage>
        <taxon>Eukaryota</taxon>
        <taxon>Sar</taxon>
        <taxon>Stramenopiles</taxon>
        <taxon>Oomycota</taxon>
        <taxon>Peronosporomycetes</taxon>
        <taxon>Peronosporales</taxon>
        <taxon>Peronosporaceae</taxon>
        <taxon>Bremia</taxon>
    </lineage>
</organism>
<evidence type="ECO:0000313" key="2">
    <source>
        <dbReference type="Proteomes" id="UP000294530"/>
    </source>
</evidence>
<name>A0A976NZ27_BRELC</name>
<dbReference type="GeneID" id="94344291"/>
<accession>A0A976NZ27</accession>
<dbReference type="OrthoDB" id="779927at2759"/>
<evidence type="ECO:0000313" key="1">
    <source>
        <dbReference type="EMBL" id="TDH72822.1"/>
    </source>
</evidence>
<reference evidence="1 2" key="1">
    <citation type="journal article" date="2021" name="Genome Biol.">
        <title>AFLAP: assembly-free linkage analysis pipeline using k-mers from genome sequencing data.</title>
        <authorList>
            <person name="Fletcher K."/>
            <person name="Zhang L."/>
            <person name="Gil J."/>
            <person name="Han R."/>
            <person name="Cavanaugh K."/>
            <person name="Michelmore R."/>
        </authorList>
    </citation>
    <scope>NUCLEOTIDE SEQUENCE [LARGE SCALE GENOMIC DNA]</scope>
    <source>
        <strain evidence="1 2">SF5</strain>
    </source>
</reference>
<dbReference type="EMBL" id="SHOA02000001">
    <property type="protein sequence ID" value="TDH72822.1"/>
    <property type="molecule type" value="Genomic_DNA"/>
</dbReference>
<protein>
    <submittedName>
        <fullName evidence="1">Uncharacterized protein</fullName>
    </submittedName>
</protein>
<comment type="caution">
    <text evidence="1">The sequence shown here is derived from an EMBL/GenBank/DDBJ whole genome shotgun (WGS) entry which is preliminary data.</text>
</comment>
<keyword evidence="2" id="KW-1185">Reference proteome</keyword>
<gene>
    <name evidence="1" type="ORF">CCR75_000513</name>
</gene>